<dbReference type="Proteomes" id="UP000814140">
    <property type="component" value="Unassembled WGS sequence"/>
</dbReference>
<comment type="caution">
    <text evidence="1">The sequence shown here is derived from an EMBL/GenBank/DDBJ whole genome shotgun (WGS) entry which is preliminary data.</text>
</comment>
<gene>
    <name evidence="1" type="ORF">BV25DRAFT_1872847</name>
</gene>
<evidence type="ECO:0000313" key="2">
    <source>
        <dbReference type="Proteomes" id="UP000814140"/>
    </source>
</evidence>
<organism evidence="1 2">
    <name type="scientific">Artomyces pyxidatus</name>
    <dbReference type="NCBI Taxonomy" id="48021"/>
    <lineage>
        <taxon>Eukaryota</taxon>
        <taxon>Fungi</taxon>
        <taxon>Dikarya</taxon>
        <taxon>Basidiomycota</taxon>
        <taxon>Agaricomycotina</taxon>
        <taxon>Agaricomycetes</taxon>
        <taxon>Russulales</taxon>
        <taxon>Auriscalpiaceae</taxon>
        <taxon>Artomyces</taxon>
    </lineage>
</organism>
<sequence length="392" mass="43348">MPRSKPELGDNVRLVANPEILKPLRNAIIHKPPYVSGTLCISSDNFLIYYGQASEDGHARRVDLTKASTQDMDDLVKACQPAGFGLNHENVYDENYRKAGKMDTDAFMTSISSKEIIVELYKLNGRGPSSRLIRTPPRSTTMFGSLVLVFPTPHEGGALIFRHRGEEWTVDSAQLLAAEDTPSIAFIAFFSDVEHEVSVVDSGHRATLTYNLYFGNADVHPRSPSASLSSLPNELVFKTAFETLLADPAFLPEGGSLGFGLRHVYPGSDAVVWRVCQELGVASSLFLVYKDDDNGSVYMLDQPPEEGYPSETLTEHLEFQRKLICLDRGYYRSRSGDEDAVEHVNWVTDLTELTQHESAVLWYGNEASIGHVYGKACIVVRVGKPGQRSVTA</sequence>
<keyword evidence="2" id="KW-1185">Reference proteome</keyword>
<proteinExistence type="predicted"/>
<accession>A0ACB8SIB8</accession>
<dbReference type="EMBL" id="MU277267">
    <property type="protein sequence ID" value="KAI0056304.1"/>
    <property type="molecule type" value="Genomic_DNA"/>
</dbReference>
<name>A0ACB8SIB8_9AGAM</name>
<protein>
    <submittedName>
        <fullName evidence="1">Uncharacterized protein</fullName>
    </submittedName>
</protein>
<evidence type="ECO:0000313" key="1">
    <source>
        <dbReference type="EMBL" id="KAI0056304.1"/>
    </source>
</evidence>
<reference evidence="1" key="2">
    <citation type="journal article" date="2022" name="New Phytol.">
        <title>Evolutionary transition to the ectomycorrhizal habit in the genomes of a hyperdiverse lineage of mushroom-forming fungi.</title>
        <authorList>
            <person name="Looney B."/>
            <person name="Miyauchi S."/>
            <person name="Morin E."/>
            <person name="Drula E."/>
            <person name="Courty P.E."/>
            <person name="Kohler A."/>
            <person name="Kuo A."/>
            <person name="LaButti K."/>
            <person name="Pangilinan J."/>
            <person name="Lipzen A."/>
            <person name="Riley R."/>
            <person name="Andreopoulos W."/>
            <person name="He G."/>
            <person name="Johnson J."/>
            <person name="Nolan M."/>
            <person name="Tritt A."/>
            <person name="Barry K.W."/>
            <person name="Grigoriev I.V."/>
            <person name="Nagy L.G."/>
            <person name="Hibbett D."/>
            <person name="Henrissat B."/>
            <person name="Matheny P.B."/>
            <person name="Labbe J."/>
            <person name="Martin F.M."/>
        </authorList>
    </citation>
    <scope>NUCLEOTIDE SEQUENCE</scope>
    <source>
        <strain evidence="1">HHB10654</strain>
    </source>
</reference>
<reference evidence="1" key="1">
    <citation type="submission" date="2021-03" db="EMBL/GenBank/DDBJ databases">
        <authorList>
            <consortium name="DOE Joint Genome Institute"/>
            <person name="Ahrendt S."/>
            <person name="Looney B.P."/>
            <person name="Miyauchi S."/>
            <person name="Morin E."/>
            <person name="Drula E."/>
            <person name="Courty P.E."/>
            <person name="Chicoki N."/>
            <person name="Fauchery L."/>
            <person name="Kohler A."/>
            <person name="Kuo A."/>
            <person name="Labutti K."/>
            <person name="Pangilinan J."/>
            <person name="Lipzen A."/>
            <person name="Riley R."/>
            <person name="Andreopoulos W."/>
            <person name="He G."/>
            <person name="Johnson J."/>
            <person name="Barry K.W."/>
            <person name="Grigoriev I.V."/>
            <person name="Nagy L."/>
            <person name="Hibbett D."/>
            <person name="Henrissat B."/>
            <person name="Matheny P.B."/>
            <person name="Labbe J."/>
            <person name="Martin F."/>
        </authorList>
    </citation>
    <scope>NUCLEOTIDE SEQUENCE</scope>
    <source>
        <strain evidence="1">HHB10654</strain>
    </source>
</reference>